<sequence>MNERDKLNVVADQYGTPTYAADLAEMILVILECEEWKSGVYHFSNLGETTWFKFAEKIKELAAVGRCRLDPVPACEYKTAAVRPMYSVLDKSKIQSAFRVVIPQWENGLERCIEKLTNR</sequence>
<dbReference type="InterPro" id="IPR036291">
    <property type="entry name" value="NAD(P)-bd_dom_sf"/>
</dbReference>
<accession>A0A645HC46</accession>
<reference evidence="2" key="1">
    <citation type="submission" date="2019-08" db="EMBL/GenBank/DDBJ databases">
        <authorList>
            <person name="Kucharzyk K."/>
            <person name="Murdoch R.W."/>
            <person name="Higgins S."/>
            <person name="Loffler F."/>
        </authorList>
    </citation>
    <scope>NUCLEOTIDE SEQUENCE</scope>
</reference>
<dbReference type="GO" id="GO:0019305">
    <property type="term" value="P:dTDP-rhamnose biosynthetic process"/>
    <property type="evidence" value="ECO:0007669"/>
    <property type="project" value="TreeGrafter"/>
</dbReference>
<dbReference type="AlphaFoldDB" id="A0A645HC46"/>
<dbReference type="EC" id="1.1.1.133" evidence="2"/>
<dbReference type="InterPro" id="IPR005913">
    <property type="entry name" value="dTDP_dehydrorham_reduct"/>
</dbReference>
<dbReference type="Gene3D" id="3.90.25.10">
    <property type="entry name" value="UDP-galactose 4-epimerase, domain 1"/>
    <property type="match status" value="1"/>
</dbReference>
<proteinExistence type="predicted"/>
<dbReference type="InterPro" id="IPR029903">
    <property type="entry name" value="RmlD-like-bd"/>
</dbReference>
<dbReference type="SUPFAM" id="SSF51735">
    <property type="entry name" value="NAD(P)-binding Rossmann-fold domains"/>
    <property type="match status" value="1"/>
</dbReference>
<keyword evidence="2" id="KW-0560">Oxidoreductase</keyword>
<name>A0A645HC46_9ZZZZ</name>
<dbReference type="EMBL" id="VSSQ01089442">
    <property type="protein sequence ID" value="MPN35689.1"/>
    <property type="molecule type" value="Genomic_DNA"/>
</dbReference>
<dbReference type="GO" id="GO:0008831">
    <property type="term" value="F:dTDP-4-dehydrorhamnose reductase activity"/>
    <property type="evidence" value="ECO:0007669"/>
    <property type="project" value="UniProtKB-EC"/>
</dbReference>
<organism evidence="2">
    <name type="scientific">bioreactor metagenome</name>
    <dbReference type="NCBI Taxonomy" id="1076179"/>
    <lineage>
        <taxon>unclassified sequences</taxon>
        <taxon>metagenomes</taxon>
        <taxon>ecological metagenomes</taxon>
    </lineage>
</organism>
<evidence type="ECO:0000259" key="1">
    <source>
        <dbReference type="Pfam" id="PF04321"/>
    </source>
</evidence>
<dbReference type="PANTHER" id="PTHR10491:SF4">
    <property type="entry name" value="METHIONINE ADENOSYLTRANSFERASE 2 SUBUNIT BETA"/>
    <property type="match status" value="1"/>
</dbReference>
<comment type="caution">
    <text evidence="2">The sequence shown here is derived from an EMBL/GenBank/DDBJ whole genome shotgun (WGS) entry which is preliminary data.</text>
</comment>
<gene>
    <name evidence="2" type="primary">rmlD_26</name>
    <name evidence="2" type="ORF">SDC9_183187</name>
</gene>
<dbReference type="Pfam" id="PF04321">
    <property type="entry name" value="RmlD_sub_bind"/>
    <property type="match status" value="1"/>
</dbReference>
<dbReference type="Gene3D" id="3.40.50.720">
    <property type="entry name" value="NAD(P)-binding Rossmann-like Domain"/>
    <property type="match status" value="1"/>
</dbReference>
<protein>
    <submittedName>
        <fullName evidence="2">dTDP-4-dehydrorhamnose reductase</fullName>
        <ecNumber evidence="2">1.1.1.133</ecNumber>
    </submittedName>
</protein>
<evidence type="ECO:0000313" key="2">
    <source>
        <dbReference type="EMBL" id="MPN35689.1"/>
    </source>
</evidence>
<feature type="domain" description="RmlD-like substrate binding" evidence="1">
    <location>
        <begin position="2"/>
        <end position="117"/>
    </location>
</feature>
<dbReference type="GO" id="GO:0005829">
    <property type="term" value="C:cytosol"/>
    <property type="evidence" value="ECO:0007669"/>
    <property type="project" value="TreeGrafter"/>
</dbReference>
<dbReference type="PANTHER" id="PTHR10491">
    <property type="entry name" value="DTDP-4-DEHYDRORHAMNOSE REDUCTASE"/>
    <property type="match status" value="1"/>
</dbReference>